<keyword evidence="5 10" id="KW-0560">Oxidoreductase</keyword>
<dbReference type="InterPro" id="IPR002347">
    <property type="entry name" value="SDR_fam"/>
</dbReference>
<dbReference type="Proteomes" id="UP000244083">
    <property type="component" value="Unassembled WGS sequence"/>
</dbReference>
<evidence type="ECO:0000313" key="14">
    <source>
        <dbReference type="Proteomes" id="UP000027731"/>
    </source>
</evidence>
<sequence>MELTDKVVFISGSTRGIGAATALEFAKAGSRLILNGRQDDLPKAFKEKLDLLGTEYHYLKGDIANEESVSELAAAAWQIYEKIDILINNAGITNDKLMMGMKTSDFDQVINVNLRGTFMLTQPIFKKMLKKRAGCIINLASIVGLHGNTGQANYAASKAGIIGLTKSIAQEGARRGIRCNAIAPGMIASDMTEKLSERVEEQILSRIPLNRLGQPEEVAKTAKFLAENDYLTGQTIVVDGGMTI</sequence>
<reference evidence="15" key="3">
    <citation type="submission" date="2018-04" db="EMBL/GenBank/DDBJ databases">
        <title>Draft Genome Sequences of 10 Lactobacillus Species from 22 Commercial Probiotic Products.</title>
        <authorList>
            <person name="Gangiredla J."/>
            <person name="Barnaba T.J."/>
            <person name="Mammel M.K."/>
            <person name="Lacher D.W."/>
            <person name="Elkins C.A."/>
            <person name="Lampel K.A."/>
            <person name="Whitehouse C.A."/>
            <person name="Tartera C."/>
        </authorList>
    </citation>
    <scope>NUCLEOTIDE SEQUENCE [LARGE SCALE GENOMIC DNA]</scope>
    <source>
        <strain evidence="15">DS12_10</strain>
    </source>
</reference>
<evidence type="ECO:0000256" key="9">
    <source>
        <dbReference type="PIRSR" id="PIRSR611284-2"/>
    </source>
</evidence>
<comment type="catalytic activity">
    <reaction evidence="7 10">
        <text>a (3R)-hydroxyacyl-[ACP] + NADP(+) = a 3-oxoacyl-[ACP] + NADPH + H(+)</text>
        <dbReference type="Rhea" id="RHEA:17397"/>
        <dbReference type="Rhea" id="RHEA-COMP:9916"/>
        <dbReference type="Rhea" id="RHEA-COMP:9945"/>
        <dbReference type="ChEBI" id="CHEBI:15378"/>
        <dbReference type="ChEBI" id="CHEBI:57783"/>
        <dbReference type="ChEBI" id="CHEBI:58349"/>
        <dbReference type="ChEBI" id="CHEBI:78776"/>
        <dbReference type="ChEBI" id="CHEBI:78827"/>
        <dbReference type="EC" id="1.1.1.100"/>
    </reaction>
</comment>
<dbReference type="SMART" id="SM00822">
    <property type="entry name" value="PKS_KR"/>
    <property type="match status" value="1"/>
</dbReference>
<dbReference type="GO" id="GO:0004316">
    <property type="term" value="F:3-oxoacyl-[acyl-carrier-protein] reductase (NADPH) activity"/>
    <property type="evidence" value="ECO:0007669"/>
    <property type="project" value="UniProtKB-UniRule"/>
</dbReference>
<reference evidence="13" key="2">
    <citation type="journal article" date="2018" name="Genome Announc.">
        <title>Fifty-Six Draft Genome Sequences of 10 Lactobacillus Species from 22 Commercial Dietary Supplements.</title>
        <authorList>
            <person name="Gangiredla J."/>
            <person name="Barnaba T.J."/>
            <person name="Mammel M.K."/>
            <person name="Lacher D.W."/>
            <person name="Elkins C.A."/>
            <person name="Lampel K.A."/>
            <person name="Whitehouse C.A."/>
            <person name="Tartera C."/>
        </authorList>
    </citation>
    <scope>NUCLEOTIDE SEQUENCE</scope>
    <source>
        <strain evidence="13">DS12_10</strain>
    </source>
</reference>
<dbReference type="EMBL" id="JOSX01000013">
    <property type="protein sequence ID" value="KEK15397.1"/>
    <property type="molecule type" value="Genomic_DNA"/>
</dbReference>
<dbReference type="EC" id="1.1.1.100" evidence="3 10"/>
<gene>
    <name evidence="13" type="primary">fabG</name>
    <name evidence="13" type="ORF">DB325_07830</name>
    <name evidence="12" type="ORF">LR3_06260</name>
</gene>
<evidence type="ECO:0000259" key="11">
    <source>
        <dbReference type="SMART" id="SM00822"/>
    </source>
</evidence>
<name>A0A073K1G2_LIMRT</name>
<dbReference type="NCBIfam" id="NF009466">
    <property type="entry name" value="PRK12826.1-2"/>
    <property type="match status" value="1"/>
</dbReference>
<comment type="function">
    <text evidence="10">Catalyzes the NADPH-dependent reduction of beta-ketoacyl-ACP substrates to beta-hydroxyacyl-ACP products, the first reductive step in the elongation cycle of fatty acid biosynthesis.</text>
</comment>
<dbReference type="RefSeq" id="WP_035168648.1">
    <property type="nucleotide sequence ID" value="NZ_QAZN01000015.1"/>
</dbReference>
<dbReference type="UniPathway" id="UPA00094"/>
<comment type="subunit">
    <text evidence="10">Homotetramer.</text>
</comment>
<evidence type="ECO:0000256" key="8">
    <source>
        <dbReference type="PIRSR" id="PIRSR611284-1"/>
    </source>
</evidence>
<dbReference type="FunFam" id="3.40.50.720:FF:000173">
    <property type="entry name" value="3-oxoacyl-[acyl-carrier protein] reductase"/>
    <property type="match status" value="1"/>
</dbReference>
<feature type="binding site" evidence="9">
    <location>
        <begin position="154"/>
        <end position="158"/>
    </location>
    <ligand>
        <name>NADP(+)</name>
        <dbReference type="ChEBI" id="CHEBI:58349"/>
    </ligand>
</feature>
<feature type="domain" description="Ketoreductase" evidence="11">
    <location>
        <begin position="6"/>
        <end position="190"/>
    </location>
</feature>
<feature type="active site" description="Proton acceptor" evidence="8">
    <location>
        <position position="154"/>
    </location>
</feature>
<comment type="caution">
    <text evidence="12">The sequence shown here is derived from an EMBL/GenBank/DDBJ whole genome shotgun (WGS) entry which is preliminary data.</text>
</comment>
<accession>A0A073K1G2</accession>
<proteinExistence type="inferred from homology"/>
<keyword evidence="9 10" id="KW-0521">NADP</keyword>
<feature type="binding site" evidence="9">
    <location>
        <begin position="12"/>
        <end position="15"/>
    </location>
    <ligand>
        <name>NADP(+)</name>
        <dbReference type="ChEBI" id="CHEBI:58349"/>
    </ligand>
</feature>
<dbReference type="Proteomes" id="UP000027731">
    <property type="component" value="Unassembled WGS sequence"/>
</dbReference>
<dbReference type="InterPro" id="IPR011284">
    <property type="entry name" value="3oxo_ACP_reduc"/>
</dbReference>
<dbReference type="SUPFAM" id="SSF51735">
    <property type="entry name" value="NAD(P)-binding Rossmann-fold domains"/>
    <property type="match status" value="1"/>
</dbReference>
<dbReference type="InterPro" id="IPR057326">
    <property type="entry name" value="KR_dom"/>
</dbReference>
<evidence type="ECO:0000313" key="12">
    <source>
        <dbReference type="EMBL" id="KEK15397.1"/>
    </source>
</evidence>
<evidence type="ECO:0000313" key="15">
    <source>
        <dbReference type="Proteomes" id="UP000244083"/>
    </source>
</evidence>
<dbReference type="InterPro" id="IPR020904">
    <property type="entry name" value="Sc_DH/Rdtase_CS"/>
</dbReference>
<comment type="similarity">
    <text evidence="2 10">Belongs to the short-chain dehydrogenases/reductases (SDR) family.</text>
</comment>
<dbReference type="InterPro" id="IPR050259">
    <property type="entry name" value="SDR"/>
</dbReference>
<dbReference type="PATRIC" id="fig|1598.90.peg.681"/>
<evidence type="ECO:0000256" key="1">
    <source>
        <dbReference type="ARBA" id="ARBA00005194"/>
    </source>
</evidence>
<dbReference type="AlphaFoldDB" id="A0A073K1G2"/>
<keyword evidence="10" id="KW-0443">Lipid metabolism</keyword>
<evidence type="ECO:0000256" key="2">
    <source>
        <dbReference type="ARBA" id="ARBA00006484"/>
    </source>
</evidence>
<dbReference type="Pfam" id="PF13561">
    <property type="entry name" value="adh_short_C2"/>
    <property type="match status" value="1"/>
</dbReference>
<dbReference type="NCBIfam" id="TIGR01830">
    <property type="entry name" value="3oxo_ACP_reduc"/>
    <property type="match status" value="1"/>
</dbReference>
<feature type="binding site" evidence="9">
    <location>
        <position position="89"/>
    </location>
    <ligand>
        <name>NADP(+)</name>
        <dbReference type="ChEBI" id="CHEBI:58349"/>
    </ligand>
</feature>
<evidence type="ECO:0000256" key="7">
    <source>
        <dbReference type="ARBA" id="ARBA00048508"/>
    </source>
</evidence>
<evidence type="ECO:0000256" key="3">
    <source>
        <dbReference type="ARBA" id="ARBA00012948"/>
    </source>
</evidence>
<evidence type="ECO:0000256" key="10">
    <source>
        <dbReference type="RuleBase" id="RU366074"/>
    </source>
</evidence>
<dbReference type="CDD" id="cd05333">
    <property type="entry name" value="BKR_SDR_c"/>
    <property type="match status" value="1"/>
</dbReference>
<organism evidence="12 14">
    <name type="scientific">Limosilactobacillus reuteri</name>
    <name type="common">Lactobacillus reuteri</name>
    <dbReference type="NCBI Taxonomy" id="1598"/>
    <lineage>
        <taxon>Bacteria</taxon>
        <taxon>Bacillati</taxon>
        <taxon>Bacillota</taxon>
        <taxon>Bacilli</taxon>
        <taxon>Lactobacillales</taxon>
        <taxon>Lactobacillaceae</taxon>
        <taxon>Limosilactobacillus</taxon>
    </lineage>
</organism>
<evidence type="ECO:0000256" key="6">
    <source>
        <dbReference type="ARBA" id="ARBA00023160"/>
    </source>
</evidence>
<keyword evidence="6 10" id="KW-0275">Fatty acid biosynthesis</keyword>
<keyword evidence="4 10" id="KW-0276">Fatty acid metabolism</keyword>
<feature type="binding site" evidence="9">
    <location>
        <position position="187"/>
    </location>
    <ligand>
        <name>NADP(+)</name>
        <dbReference type="ChEBI" id="CHEBI:58349"/>
    </ligand>
</feature>
<dbReference type="EMBL" id="QAZN01000015">
    <property type="protein sequence ID" value="PTV03369.1"/>
    <property type="molecule type" value="Genomic_DNA"/>
</dbReference>
<evidence type="ECO:0000256" key="4">
    <source>
        <dbReference type="ARBA" id="ARBA00022832"/>
    </source>
</evidence>
<keyword evidence="10" id="KW-0444">Lipid biosynthesis</keyword>
<dbReference type="PANTHER" id="PTHR42879">
    <property type="entry name" value="3-OXOACYL-(ACYL-CARRIER-PROTEIN) REDUCTASE"/>
    <property type="match status" value="1"/>
</dbReference>
<reference evidence="12 14" key="1">
    <citation type="submission" date="2014-06" db="EMBL/GenBank/DDBJ databases">
        <title>Genetic determinant of reutericyclin biosynthesis of Lactobacillus reuteri.</title>
        <authorList>
            <person name="Lin X."/>
            <person name="Duar R."/>
            <person name="Walter J."/>
            <person name="Gaenzle M."/>
        </authorList>
    </citation>
    <scope>NUCLEOTIDE SEQUENCE [LARGE SCALE GENOMIC DNA]</scope>
    <source>
        <strain evidence="12 14">LTH2584</strain>
    </source>
</reference>
<evidence type="ECO:0000256" key="5">
    <source>
        <dbReference type="ARBA" id="ARBA00023002"/>
    </source>
</evidence>
<comment type="pathway">
    <text evidence="1 10">Lipid metabolism; fatty acid biosynthesis.</text>
</comment>
<dbReference type="PRINTS" id="PR00080">
    <property type="entry name" value="SDRFAMILY"/>
</dbReference>
<dbReference type="Gene3D" id="3.40.50.720">
    <property type="entry name" value="NAD(P)-binding Rossmann-like Domain"/>
    <property type="match status" value="1"/>
</dbReference>
<evidence type="ECO:0000313" key="13">
    <source>
        <dbReference type="EMBL" id="PTV03369.1"/>
    </source>
</evidence>
<dbReference type="GO" id="GO:0051287">
    <property type="term" value="F:NAD binding"/>
    <property type="evidence" value="ECO:0007669"/>
    <property type="project" value="UniProtKB-UniRule"/>
</dbReference>
<dbReference type="PRINTS" id="PR00081">
    <property type="entry name" value="GDHRDH"/>
</dbReference>
<dbReference type="InterPro" id="IPR036291">
    <property type="entry name" value="NAD(P)-bd_dom_sf"/>
</dbReference>
<protein>
    <recommendedName>
        <fullName evidence="3 10">3-oxoacyl-[acyl-carrier-protein] reductase</fullName>
        <ecNumber evidence="3 10">1.1.1.100</ecNumber>
    </recommendedName>
</protein>
<dbReference type="GO" id="GO:0006633">
    <property type="term" value="P:fatty acid biosynthetic process"/>
    <property type="evidence" value="ECO:0007669"/>
    <property type="project" value="UniProtKB-UniPathway"/>
</dbReference>
<dbReference type="PANTHER" id="PTHR42879:SF2">
    <property type="entry name" value="3-OXOACYL-[ACYL-CARRIER-PROTEIN] REDUCTASE FABG"/>
    <property type="match status" value="1"/>
</dbReference>
<dbReference type="PROSITE" id="PS00061">
    <property type="entry name" value="ADH_SHORT"/>
    <property type="match status" value="1"/>
</dbReference>